<sequence>MKKFNTTRLRVTKPNTLSTEPLQRLIYTKEDLNNLKITNYQIFKTFARHPERPRARTQLRAGSPAPRVLKRHGAKQRPGARSRRAKL</sequence>
<keyword evidence="3" id="KW-1185">Reference proteome</keyword>
<evidence type="ECO:0000313" key="3">
    <source>
        <dbReference type="Proteomes" id="UP000299102"/>
    </source>
</evidence>
<protein>
    <submittedName>
        <fullName evidence="2">Uncharacterized protein</fullName>
    </submittedName>
</protein>
<accession>A0A4C1UTC5</accession>
<comment type="caution">
    <text evidence="2">The sequence shown here is derived from an EMBL/GenBank/DDBJ whole genome shotgun (WGS) entry which is preliminary data.</text>
</comment>
<name>A0A4C1UTC5_EUMVA</name>
<evidence type="ECO:0000313" key="2">
    <source>
        <dbReference type="EMBL" id="GBP29685.1"/>
    </source>
</evidence>
<organism evidence="2 3">
    <name type="scientific">Eumeta variegata</name>
    <name type="common">Bagworm moth</name>
    <name type="synonym">Eumeta japonica</name>
    <dbReference type="NCBI Taxonomy" id="151549"/>
    <lineage>
        <taxon>Eukaryota</taxon>
        <taxon>Metazoa</taxon>
        <taxon>Ecdysozoa</taxon>
        <taxon>Arthropoda</taxon>
        <taxon>Hexapoda</taxon>
        <taxon>Insecta</taxon>
        <taxon>Pterygota</taxon>
        <taxon>Neoptera</taxon>
        <taxon>Endopterygota</taxon>
        <taxon>Lepidoptera</taxon>
        <taxon>Glossata</taxon>
        <taxon>Ditrysia</taxon>
        <taxon>Tineoidea</taxon>
        <taxon>Psychidae</taxon>
        <taxon>Oiketicinae</taxon>
        <taxon>Eumeta</taxon>
    </lineage>
</organism>
<feature type="region of interest" description="Disordered" evidence="1">
    <location>
        <begin position="51"/>
        <end position="87"/>
    </location>
</feature>
<evidence type="ECO:0000256" key="1">
    <source>
        <dbReference type="SAM" id="MobiDB-lite"/>
    </source>
</evidence>
<dbReference type="Proteomes" id="UP000299102">
    <property type="component" value="Unassembled WGS sequence"/>
</dbReference>
<feature type="compositionally biased region" description="Basic residues" evidence="1">
    <location>
        <begin position="68"/>
        <end position="87"/>
    </location>
</feature>
<gene>
    <name evidence="2" type="ORF">EVAR_13608_1</name>
</gene>
<dbReference type="EMBL" id="BGZK01000223">
    <property type="protein sequence ID" value="GBP29685.1"/>
    <property type="molecule type" value="Genomic_DNA"/>
</dbReference>
<dbReference type="AlphaFoldDB" id="A0A4C1UTC5"/>
<reference evidence="2 3" key="1">
    <citation type="journal article" date="2019" name="Commun. Biol.">
        <title>The bagworm genome reveals a unique fibroin gene that provides high tensile strength.</title>
        <authorList>
            <person name="Kono N."/>
            <person name="Nakamura H."/>
            <person name="Ohtoshi R."/>
            <person name="Tomita M."/>
            <person name="Numata K."/>
            <person name="Arakawa K."/>
        </authorList>
    </citation>
    <scope>NUCLEOTIDE SEQUENCE [LARGE SCALE GENOMIC DNA]</scope>
</reference>
<proteinExistence type="predicted"/>